<proteinExistence type="predicted"/>
<accession>A0ABT7KK84</accession>
<name>A0ABT7KK84_9HYPH</name>
<dbReference type="InterPro" id="IPR036318">
    <property type="entry name" value="FAD-bd_PCMH-like_sf"/>
</dbReference>
<reference evidence="2" key="1">
    <citation type="submission" date="2023-06" db="EMBL/GenBank/DDBJ databases">
        <title>Phylogenetic Diversity of Rhizobium strains.</title>
        <authorList>
            <person name="Moura F.T."/>
            <person name="Helene L.C.F."/>
            <person name="Hungria M."/>
        </authorList>
    </citation>
    <scope>NUCLEOTIDE SEQUENCE</scope>
    <source>
        <strain evidence="2">CCGE524</strain>
    </source>
</reference>
<dbReference type="InterPro" id="IPR016169">
    <property type="entry name" value="FAD-bd_PCMH_sub2"/>
</dbReference>
<dbReference type="SUPFAM" id="SSF56176">
    <property type="entry name" value="FAD-binding/transporter-associated domain-like"/>
    <property type="match status" value="1"/>
</dbReference>
<sequence length="66" mass="7675">MSKLVDADRIDDADRYSTLAGFILWRLRHLPHEGENFTSGNLTFEVIKLAGRNIDKVRIVRMEYPI</sequence>
<organism evidence="2 3">
    <name type="scientific">Rhizobium calliandrae</name>
    <dbReference type="NCBI Taxonomy" id="1312182"/>
    <lineage>
        <taxon>Bacteria</taxon>
        <taxon>Pseudomonadati</taxon>
        <taxon>Pseudomonadota</taxon>
        <taxon>Alphaproteobacteria</taxon>
        <taxon>Hyphomicrobiales</taxon>
        <taxon>Rhizobiaceae</taxon>
        <taxon>Rhizobium/Agrobacterium group</taxon>
        <taxon>Rhizobium</taxon>
    </lineage>
</organism>
<comment type="caution">
    <text evidence="2">The sequence shown here is derived from an EMBL/GenBank/DDBJ whole genome shotgun (WGS) entry which is preliminary data.</text>
</comment>
<evidence type="ECO:0000259" key="1">
    <source>
        <dbReference type="SMART" id="SM01091"/>
    </source>
</evidence>
<evidence type="ECO:0000313" key="2">
    <source>
        <dbReference type="EMBL" id="MDL2407678.1"/>
    </source>
</evidence>
<dbReference type="Gene3D" id="3.30.465.10">
    <property type="match status" value="1"/>
</dbReference>
<dbReference type="EMBL" id="JARFYN010000024">
    <property type="protein sequence ID" value="MDL2407678.1"/>
    <property type="molecule type" value="Genomic_DNA"/>
</dbReference>
<dbReference type="SMART" id="SM01091">
    <property type="entry name" value="CorC_HlyC"/>
    <property type="match status" value="1"/>
</dbReference>
<dbReference type="Pfam" id="PF03471">
    <property type="entry name" value="CorC_HlyC"/>
    <property type="match status" value="1"/>
</dbReference>
<keyword evidence="3" id="KW-1185">Reference proteome</keyword>
<feature type="domain" description="Transporter-associated" evidence="1">
    <location>
        <begin position="1"/>
        <end position="63"/>
    </location>
</feature>
<dbReference type="RefSeq" id="WP_285881092.1">
    <property type="nucleotide sequence ID" value="NZ_JARFYN010000024.1"/>
</dbReference>
<dbReference type="InterPro" id="IPR005170">
    <property type="entry name" value="Transptr-assoc_dom"/>
</dbReference>
<gene>
    <name evidence="2" type="ORF">PY650_18825</name>
</gene>
<evidence type="ECO:0000313" key="3">
    <source>
        <dbReference type="Proteomes" id="UP001172630"/>
    </source>
</evidence>
<protein>
    <submittedName>
        <fullName evidence="2">Transporter associated domain-containing protein</fullName>
    </submittedName>
</protein>
<dbReference type="Proteomes" id="UP001172630">
    <property type="component" value="Unassembled WGS sequence"/>
</dbReference>